<comment type="caution">
    <text evidence="5">The sequence shown here is derived from an EMBL/GenBank/DDBJ whole genome shotgun (WGS) entry which is preliminary data.</text>
</comment>
<dbReference type="Pfam" id="PF07678">
    <property type="entry name" value="TED_complement"/>
    <property type="match status" value="1"/>
</dbReference>
<sequence>MKTKHFILSTALLCVVLLGAFVLLNDDQLLKQINFEAKDVTKQKAAPEKIYLHADKTLYYPGEDVWFSGYLQAIGKTDRSKVSTVAYVELLNPKGSVIKKLTRPVQGGKIAGNFALGKSWAGGVYTLRAYTQWLQNFGKVAFYEKKIQLQKVIKPQLLLQLDFKKEAYGNNDVVEATLEAKDLKYNFIAFQTIDYRVQLSGQAYQKAEVLTNAKGKALIKIKLPASLKDNDGLLNVVVSHQGKTESISRSIPIVLGNIDVQFLPEGGTCVGGIPGKMAFKALNEFGKPADIEGIVLDSKGNEVQTFASFHQGMGAFKFTPKANETYQARITRPAGIKTTYSLPTATRSGVSMQIEKHKKNSLKVHYQSTRRTPVLLVAQSNSQVYFSKTLLAETTQKTVTIQTDKVPVGISKITLYNAKQQPVCERLWFANPDKNLRVTIKTRKKSYQPREKVVADIVTTDENGQPVVANLSVAVVDDKIINLADDKQDNLLSYMLMSAEISGKVYEPSFYFNKRKPKAIPALDYVMLTHGWRSYELPKKKHKKELYNIITGKILNEKTNQATKAQVSLYELSGKQRSVKVSTGKDGRFMFANIDPTTEVQLFAKANNGQPVIITLDSRKIKRNSYNITLEENPQMLQEVVVTRYANKTSARSVGSSVQVIQRNNNTRAAARKAKRRRRKKRRKQQNKAVNTVKKKAPKKLPKISAVNNQQPISSNKNLPGSKDSILPKYYKGESLNSMRNATLVINGKVIKNKGMLKAIDPDNIQTLKTETSKIARAKYGHHISSSKVLAITTKKPVRWLKNANQANYKMSPYVAVTASTHVSAAQLNFSRVKKYQAVKYTAPQPRNVVRTDFRNTIYWNPEVITDKTGKATLTFWNNDALTSFRIIAEGVGVNQKLGRAEHTYFTKLPFELTAKIPMYFTVNDEISIPVYLTNNTDRPIVGKLVVQTPDAIRFNSTGVTTEVLPYTTRTVYLSGVTMRTLKAKENNQLRIRFANKRYPESVSETIEVFAKGFPVAQSFGGNAQNNTFKVNIPEVVNSTFKVELSAYPNALGDLIDGVASIIRRPYGCFEQVSSSTYPNIIALQFLEQTKRTAPELKEKALKYIADGYKKLAAYETSEKGFDWYGQTPPHEGLTAYGLMEFLEMQKVYNGVDPALIKRTKQWLLSRRDGQGNFKQNRGKYGFAAASQTVNNAYVVYALSFAGVTEEIEKEYRKAYKEAVKSKDAYRMALLALASVKLNKTRQTLRLQRLLKQQLASQGVGKCNTEQTIVRAGGVSRQIETSALMVLAELQQKLPDLGYVQKLINFMLSKRSGGYFGSTQGTILALKALTTYAKHQPPGQENGKLMVYRDNQLIGSATYAKKQLGKISISGLEKFLQKGAQNLSVKFGSKQQVIPFSLDINYHTYQPASNPKCALALKTTLATNTVNVNETVRLTTVVTNQQTQGVPSPMALVGIPSGLSAQPWQLKKLQEEGRFAYYELNKGYVIFYFRGIAAKASRKIHLDLKADVPGVYRAKASNAYLYYTSEYKHWQPGVHVVIKNKEVN</sequence>
<proteinExistence type="predicted"/>
<reference evidence="5 6" key="1">
    <citation type="submission" date="2007-01" db="EMBL/GenBank/DDBJ databases">
        <authorList>
            <person name="Haygood M."/>
            <person name="Podell S."/>
            <person name="Anderson C."/>
            <person name="Hopkinson B."/>
            <person name="Roe K."/>
            <person name="Barbeau K."/>
            <person name="Gaasterland T."/>
            <person name="Ferriera S."/>
            <person name="Johnson J."/>
            <person name="Kravitz S."/>
            <person name="Beeson K."/>
            <person name="Sutton G."/>
            <person name="Rogers Y.-H."/>
            <person name="Friedman R."/>
            <person name="Frazier M."/>
            <person name="Venter J.C."/>
        </authorList>
    </citation>
    <scope>NUCLEOTIDE SEQUENCE [LARGE SCALE GENOMIC DNA]</scope>
    <source>
        <strain evidence="5 6">ATCC 23134</strain>
    </source>
</reference>
<dbReference type="Gene3D" id="1.50.10.20">
    <property type="match status" value="1"/>
</dbReference>
<evidence type="ECO:0000313" key="6">
    <source>
        <dbReference type="Proteomes" id="UP000004095"/>
    </source>
</evidence>
<dbReference type="SUPFAM" id="SSF49410">
    <property type="entry name" value="Alpha-macroglobulin receptor domain"/>
    <property type="match status" value="1"/>
</dbReference>
<dbReference type="CDD" id="cd02891">
    <property type="entry name" value="A2M_like"/>
    <property type="match status" value="1"/>
</dbReference>
<dbReference type="EMBL" id="AAWS01000005">
    <property type="protein sequence ID" value="EAY30737.1"/>
    <property type="molecule type" value="Genomic_DNA"/>
</dbReference>
<dbReference type="GO" id="GO:0004866">
    <property type="term" value="F:endopeptidase inhibitor activity"/>
    <property type="evidence" value="ECO:0007669"/>
    <property type="project" value="InterPro"/>
</dbReference>
<dbReference type="PANTHER" id="PTHR11412:SF136">
    <property type="entry name" value="CD109 ANTIGEN"/>
    <property type="match status" value="1"/>
</dbReference>
<evidence type="ECO:0000313" key="5">
    <source>
        <dbReference type="EMBL" id="EAY30737.1"/>
    </source>
</evidence>
<protein>
    <recommendedName>
        <fullName evidence="4">Alpha-2-macroglobulin domain-containing protein</fullName>
    </recommendedName>
</protein>
<dbReference type="InterPro" id="IPR047565">
    <property type="entry name" value="Alpha-macroglob_thiol-ester_cl"/>
</dbReference>
<evidence type="ECO:0000256" key="1">
    <source>
        <dbReference type="ARBA" id="ARBA00022729"/>
    </source>
</evidence>
<dbReference type="PANTHER" id="PTHR11412">
    <property type="entry name" value="MACROGLOBULIN / COMPLEMENT"/>
    <property type="match status" value="1"/>
</dbReference>
<dbReference type="GO" id="GO:0005615">
    <property type="term" value="C:extracellular space"/>
    <property type="evidence" value="ECO:0007669"/>
    <property type="project" value="InterPro"/>
</dbReference>
<dbReference type="InterPro" id="IPR036595">
    <property type="entry name" value="A-macroglobulin_rcpt-bd_sf"/>
</dbReference>
<dbReference type="eggNOG" id="COG2373">
    <property type="taxonomic scope" value="Bacteria"/>
</dbReference>
<dbReference type="InterPro" id="IPR050473">
    <property type="entry name" value="A2M/Complement_sys"/>
</dbReference>
<dbReference type="SMART" id="SM01360">
    <property type="entry name" value="A2M"/>
    <property type="match status" value="1"/>
</dbReference>
<dbReference type="RefSeq" id="WP_002694433.1">
    <property type="nucleotide sequence ID" value="NZ_AAWS01000005.1"/>
</dbReference>
<feature type="compositionally biased region" description="Basic residues" evidence="3">
    <location>
        <begin position="670"/>
        <end position="686"/>
    </location>
</feature>
<evidence type="ECO:0000256" key="2">
    <source>
        <dbReference type="ARBA" id="ARBA00022966"/>
    </source>
</evidence>
<dbReference type="SMART" id="SM01419">
    <property type="entry name" value="Thiol-ester_cl"/>
    <property type="match status" value="1"/>
</dbReference>
<dbReference type="SUPFAM" id="SSF48239">
    <property type="entry name" value="Terpenoid cyclases/Protein prenyltransferases"/>
    <property type="match status" value="1"/>
</dbReference>
<dbReference type="Gene3D" id="2.60.40.1930">
    <property type="match status" value="1"/>
</dbReference>
<dbReference type="InterPro" id="IPR008930">
    <property type="entry name" value="Terpenoid_cyclase/PrenylTrfase"/>
</dbReference>
<keyword evidence="6" id="KW-1185">Reference proteome</keyword>
<feature type="region of interest" description="Disordered" evidence="3">
    <location>
        <begin position="667"/>
        <end position="700"/>
    </location>
</feature>
<dbReference type="InterPro" id="IPR001599">
    <property type="entry name" value="Macroglobln_a2"/>
</dbReference>
<gene>
    <name evidence="5" type="ORF">M23134_01061</name>
</gene>
<evidence type="ECO:0000256" key="3">
    <source>
        <dbReference type="SAM" id="MobiDB-lite"/>
    </source>
</evidence>
<feature type="domain" description="Alpha-2-macroglobulin" evidence="4">
    <location>
        <begin position="857"/>
        <end position="947"/>
    </location>
</feature>
<evidence type="ECO:0000259" key="4">
    <source>
        <dbReference type="SMART" id="SM01360"/>
    </source>
</evidence>
<organism evidence="5 6">
    <name type="scientific">Microscilla marina ATCC 23134</name>
    <dbReference type="NCBI Taxonomy" id="313606"/>
    <lineage>
        <taxon>Bacteria</taxon>
        <taxon>Pseudomonadati</taxon>
        <taxon>Bacteroidota</taxon>
        <taxon>Cytophagia</taxon>
        <taxon>Cytophagales</taxon>
        <taxon>Microscillaceae</taxon>
        <taxon>Microscilla</taxon>
    </lineage>
</organism>
<name>A1ZFG3_MICM2</name>
<accession>A1ZFG3</accession>
<dbReference type="OrthoDB" id="679547at2"/>
<dbReference type="Proteomes" id="UP000004095">
    <property type="component" value="Unassembled WGS sequence"/>
</dbReference>
<dbReference type="InterPro" id="IPR011626">
    <property type="entry name" value="Alpha-macroglobulin_TED"/>
</dbReference>
<dbReference type="SUPFAM" id="SSF49464">
    <property type="entry name" value="Carboxypeptidase regulatory domain-like"/>
    <property type="match status" value="1"/>
</dbReference>
<dbReference type="Gene3D" id="2.60.40.690">
    <property type="entry name" value="Alpha-macroglobulin, receptor-binding domain"/>
    <property type="match status" value="1"/>
</dbReference>
<keyword evidence="1" id="KW-0732">Signal</keyword>
<dbReference type="InterPro" id="IPR008969">
    <property type="entry name" value="CarboxyPept-like_regulatory"/>
</dbReference>
<dbReference type="Pfam" id="PF00207">
    <property type="entry name" value="A2M"/>
    <property type="match status" value="1"/>
</dbReference>
<keyword evidence="2" id="KW-0882">Thioester bond</keyword>